<dbReference type="InterPro" id="IPR013783">
    <property type="entry name" value="Ig-like_fold"/>
</dbReference>
<dbReference type="InterPro" id="IPR000242">
    <property type="entry name" value="PTP_cat"/>
</dbReference>
<keyword evidence="5 8" id="KW-0472">Membrane</keyword>
<dbReference type="Gene3D" id="2.60.40.10">
    <property type="entry name" value="Immunoglobulins"/>
    <property type="match status" value="2"/>
</dbReference>
<gene>
    <name evidence="12" type="ORF">Fcan01_12289</name>
</gene>
<dbReference type="InterPro" id="IPR036116">
    <property type="entry name" value="FN3_sf"/>
</dbReference>
<accession>A0A226E7E2</accession>
<dbReference type="PANTHER" id="PTHR19134:SF540">
    <property type="entry name" value="TYROSINE-PROTEIN PHOSPHATASE 99A"/>
    <property type="match status" value="1"/>
</dbReference>
<dbReference type="PROSITE" id="PS00383">
    <property type="entry name" value="TYR_PHOSPHATASE_1"/>
    <property type="match status" value="1"/>
</dbReference>
<feature type="transmembrane region" description="Helical" evidence="8">
    <location>
        <begin position="48"/>
        <end position="70"/>
    </location>
</feature>
<feature type="compositionally biased region" description="Basic and acidic residues" evidence="7">
    <location>
        <begin position="1"/>
        <end position="12"/>
    </location>
</feature>
<evidence type="ECO:0000256" key="5">
    <source>
        <dbReference type="ARBA" id="ARBA00023136"/>
    </source>
</evidence>
<keyword evidence="4" id="KW-0904">Protein phosphatase</keyword>
<name>A0A226E7E2_FOLCA</name>
<dbReference type="GO" id="GO:0004725">
    <property type="term" value="F:protein tyrosine phosphatase activity"/>
    <property type="evidence" value="ECO:0007669"/>
    <property type="project" value="UniProtKB-EC"/>
</dbReference>
<dbReference type="GO" id="GO:0048666">
    <property type="term" value="P:neuron development"/>
    <property type="evidence" value="ECO:0007669"/>
    <property type="project" value="UniProtKB-ARBA"/>
</dbReference>
<dbReference type="InterPro" id="IPR016130">
    <property type="entry name" value="Tyr_Pase_AS"/>
</dbReference>
<dbReference type="SUPFAM" id="SSF52799">
    <property type="entry name" value="(Phosphotyrosine protein) phosphatases II"/>
    <property type="match status" value="2"/>
</dbReference>
<keyword evidence="3" id="KW-0378">Hydrolase</keyword>
<dbReference type="Pfam" id="PF00102">
    <property type="entry name" value="Y_phosphatase"/>
    <property type="match status" value="2"/>
</dbReference>
<feature type="transmembrane region" description="Helical" evidence="8">
    <location>
        <begin position="399"/>
        <end position="420"/>
    </location>
</feature>
<feature type="domain" description="Fibronectin type-III" evidence="11">
    <location>
        <begin position="180"/>
        <end position="272"/>
    </location>
</feature>
<feature type="domain" description="Tyrosine-protein phosphatase" evidence="9">
    <location>
        <begin position="478"/>
        <end position="759"/>
    </location>
</feature>
<proteinExistence type="predicted"/>
<evidence type="ECO:0000256" key="7">
    <source>
        <dbReference type="SAM" id="MobiDB-lite"/>
    </source>
</evidence>
<feature type="domain" description="Tyrosine specific protein phosphatases" evidence="10">
    <location>
        <begin position="661"/>
        <end position="750"/>
    </location>
</feature>
<feature type="compositionally biased region" description="Basic and acidic residues" evidence="7">
    <location>
        <begin position="1111"/>
        <end position="1120"/>
    </location>
</feature>
<dbReference type="SMART" id="SM00194">
    <property type="entry name" value="PTPc"/>
    <property type="match status" value="2"/>
</dbReference>
<dbReference type="InterPro" id="IPR003595">
    <property type="entry name" value="Tyr_Pase_cat"/>
</dbReference>
<keyword evidence="8" id="KW-0812">Transmembrane</keyword>
<evidence type="ECO:0000256" key="4">
    <source>
        <dbReference type="ARBA" id="ARBA00022912"/>
    </source>
</evidence>
<dbReference type="SMART" id="SM00060">
    <property type="entry name" value="FN3"/>
    <property type="match status" value="2"/>
</dbReference>
<dbReference type="FunFam" id="3.90.190.10:FF:000013">
    <property type="entry name" value="receptor-type tyrosine-protein phosphatase zeta isoform X1"/>
    <property type="match status" value="1"/>
</dbReference>
<feature type="domain" description="Tyrosine-protein phosphatase" evidence="9">
    <location>
        <begin position="795"/>
        <end position="1050"/>
    </location>
</feature>
<dbReference type="InterPro" id="IPR029021">
    <property type="entry name" value="Prot-tyrosine_phosphatase-like"/>
</dbReference>
<dbReference type="CDD" id="cd14549">
    <property type="entry name" value="R5-PTPc-1"/>
    <property type="match status" value="1"/>
</dbReference>
<keyword evidence="13" id="KW-1185">Reference proteome</keyword>
<keyword evidence="8" id="KW-1133">Transmembrane helix</keyword>
<comment type="caution">
    <text evidence="12">The sequence shown here is derived from an EMBL/GenBank/DDBJ whole genome shotgun (WGS) entry which is preliminary data.</text>
</comment>
<dbReference type="CDD" id="cd00063">
    <property type="entry name" value="FN3"/>
    <property type="match status" value="2"/>
</dbReference>
<evidence type="ECO:0000256" key="1">
    <source>
        <dbReference type="ARBA" id="ARBA00004167"/>
    </source>
</evidence>
<dbReference type="PROSITE" id="PS50853">
    <property type="entry name" value="FN3"/>
    <property type="match status" value="2"/>
</dbReference>
<reference evidence="12 13" key="1">
    <citation type="submission" date="2015-12" db="EMBL/GenBank/DDBJ databases">
        <title>The genome of Folsomia candida.</title>
        <authorList>
            <person name="Faddeeva A."/>
            <person name="Derks M.F."/>
            <person name="Anvar Y."/>
            <person name="Smit S."/>
            <person name="Van Straalen N."/>
            <person name="Roelofs D."/>
        </authorList>
    </citation>
    <scope>NUCLEOTIDE SEQUENCE [LARGE SCALE GENOMIC DNA]</scope>
    <source>
        <strain evidence="12 13">VU population</strain>
        <tissue evidence="12">Whole body</tissue>
    </source>
</reference>
<dbReference type="OMA" id="ILHYIIH"/>
<dbReference type="InterPro" id="IPR003961">
    <property type="entry name" value="FN3_dom"/>
</dbReference>
<evidence type="ECO:0000313" key="12">
    <source>
        <dbReference type="EMBL" id="OXA53024.1"/>
    </source>
</evidence>
<keyword evidence="2" id="KW-0732">Signal</keyword>
<dbReference type="Pfam" id="PF00041">
    <property type="entry name" value="fn3"/>
    <property type="match status" value="2"/>
</dbReference>
<dbReference type="PROSITE" id="PS50056">
    <property type="entry name" value="TYR_PHOSPHATASE_2"/>
    <property type="match status" value="1"/>
</dbReference>
<dbReference type="PRINTS" id="PR00700">
    <property type="entry name" value="PRTYPHPHTASE"/>
</dbReference>
<dbReference type="FunFam" id="2.60.40.10:FF:001386">
    <property type="entry name" value="Receptor-type tyrosine-protein phosphatase gamma"/>
    <property type="match status" value="1"/>
</dbReference>
<evidence type="ECO:0000259" key="11">
    <source>
        <dbReference type="PROSITE" id="PS50853"/>
    </source>
</evidence>
<evidence type="ECO:0000256" key="2">
    <source>
        <dbReference type="ARBA" id="ARBA00022729"/>
    </source>
</evidence>
<evidence type="ECO:0000259" key="9">
    <source>
        <dbReference type="PROSITE" id="PS50055"/>
    </source>
</evidence>
<dbReference type="OrthoDB" id="6022401at2759"/>
<comment type="subcellular location">
    <subcellularLocation>
        <location evidence="1">Membrane</location>
        <topology evidence="1">Single-pass membrane protein</topology>
    </subcellularLocation>
</comment>
<organism evidence="12 13">
    <name type="scientific">Folsomia candida</name>
    <name type="common">Springtail</name>
    <dbReference type="NCBI Taxonomy" id="158441"/>
    <lineage>
        <taxon>Eukaryota</taxon>
        <taxon>Metazoa</taxon>
        <taxon>Ecdysozoa</taxon>
        <taxon>Arthropoda</taxon>
        <taxon>Hexapoda</taxon>
        <taxon>Collembola</taxon>
        <taxon>Entomobryomorpha</taxon>
        <taxon>Isotomoidea</taxon>
        <taxon>Isotomidae</taxon>
        <taxon>Proisotominae</taxon>
        <taxon>Folsomia</taxon>
    </lineage>
</organism>
<evidence type="ECO:0000313" key="13">
    <source>
        <dbReference type="Proteomes" id="UP000198287"/>
    </source>
</evidence>
<feature type="domain" description="Fibronectin type-III" evidence="11">
    <location>
        <begin position="276"/>
        <end position="379"/>
    </location>
</feature>
<protein>
    <submittedName>
        <fullName evidence="12">Tyrosine-protein phosphatase 99A</fullName>
    </submittedName>
</protein>
<feature type="region of interest" description="Disordered" evidence="7">
    <location>
        <begin position="1"/>
        <end position="21"/>
    </location>
</feature>
<dbReference type="Gene3D" id="3.90.190.10">
    <property type="entry name" value="Protein tyrosine phosphatase superfamily"/>
    <property type="match status" value="2"/>
</dbReference>
<dbReference type="PROSITE" id="PS50055">
    <property type="entry name" value="TYR_PHOSPHATASE_PTP"/>
    <property type="match status" value="2"/>
</dbReference>
<dbReference type="SMART" id="SM00404">
    <property type="entry name" value="PTPc_motif"/>
    <property type="match status" value="2"/>
</dbReference>
<dbReference type="InterPro" id="IPR050348">
    <property type="entry name" value="Protein-Tyr_Phosphatase"/>
</dbReference>
<sequence>MRMKVNRKEVGMKDGSQPSLPTNNCHNNFTYSLNLKMRTRKGSLNVKMLKWSVPVFGFMVAVCVGILGSIPLVSAAPDLTLDAEDRFQEELVESDFDSELYAGGGGEIPGDGIFSEGKFQLSPDDIQVHQHKIPNSEDMSSLDSNNPLFPNGDNVVEQQEEKERMEEKDVFAGSDKVPDKPSNLSVAWVTDSMMELSWSEPLKPNGKLEGYRIFYMQNNFTDVVTVKSPTEHMKFALMNLAAYTEYTIWLKAFTWKNEGESSATIVVKTDVRGPFPPRIVNVSCLSEDALYIAWNRPTKFYNTIDFYYVDYRSDQWRDFEELTVNAHADQPDHSITLQNLTTNVMYEIRVRGGTRSVLETDKVFKGQYSDSKRILLQQNCEKTRTVTPLRSVTEFTPQVIAIAICASFVLILMLIALVIWRRCFQGAYYYLDDPPRIPPLVGGTGWDGDTNDELKRAIPAHLFSKHVSELHVDGDIGFSKEYELIQSCSVQDDFSSEHSQHPDNKQKNRYLNIVAYDHTRVRLQPMPGQKKCIDYINANYIDGFRNAQAYIGTQGPLPSTFDCFWRMVWEHNVHIIVMITNLVERGRKKCDMYWPKEGIETYGVIQVRLVKEEVMATYIVRTFQLKHLKLGGNKNKLCKFRSCQVYHYTNWPDHGTPSHPLPVLSFVKKSAAANPVDGGPIIVHCSAGVGRTGTYIEKLQFNRYIHLIFPTVLDAMLRQVQSRGDLNIFGFLNHIRTQRNFLVQTEEQYIFIHDALLEGIESGETNVNKTYLSRYLHSLLSSSYADEKSEVSSLLERQYKLVTQFTPKDFNLASALKASNLTKNRNLDCVCTDTYRVALTPKPGVEGSDYINASFFPGYHRLQEFIITQHPLEATTPEFWQMLWDHNVQMVVVLSVIDNQEYGTFWPPQGEDMDFDTFRVKLVQESDQGCFIIRDFSIQSLQDDYELSIKMVQCSHWPHTMISPSSAVFELVTFTQESLRESSSGPIAVLDRFGGTEAATFCTLTTLVKQMNLESHIDVYMYAKLYHEQRPGVWKNLDDYLFLYRCMEALTCTSNGIPHTPTSPSPLLPPSGTDPFITTTPNILPPNGHMNGRIIHNGNGTVRVPPDGMETVDHSGDPMV</sequence>
<dbReference type="PANTHER" id="PTHR19134">
    <property type="entry name" value="RECEPTOR-TYPE TYROSINE-PROTEIN PHOSPHATASE"/>
    <property type="match status" value="1"/>
</dbReference>
<evidence type="ECO:0000256" key="3">
    <source>
        <dbReference type="ARBA" id="ARBA00022801"/>
    </source>
</evidence>
<feature type="region of interest" description="Disordered" evidence="7">
    <location>
        <begin position="1098"/>
        <end position="1120"/>
    </location>
</feature>
<comment type="catalytic activity">
    <reaction evidence="6">
        <text>O-phospho-L-tyrosyl-[protein] + H2O = L-tyrosyl-[protein] + phosphate</text>
        <dbReference type="Rhea" id="RHEA:10684"/>
        <dbReference type="Rhea" id="RHEA-COMP:10136"/>
        <dbReference type="Rhea" id="RHEA-COMP:20101"/>
        <dbReference type="ChEBI" id="CHEBI:15377"/>
        <dbReference type="ChEBI" id="CHEBI:43474"/>
        <dbReference type="ChEBI" id="CHEBI:46858"/>
        <dbReference type="ChEBI" id="CHEBI:61978"/>
        <dbReference type="EC" id="3.1.3.48"/>
    </reaction>
</comment>
<dbReference type="AlphaFoldDB" id="A0A226E7E2"/>
<dbReference type="Proteomes" id="UP000198287">
    <property type="component" value="Unassembled WGS sequence"/>
</dbReference>
<dbReference type="SUPFAM" id="SSF49265">
    <property type="entry name" value="Fibronectin type III"/>
    <property type="match status" value="1"/>
</dbReference>
<dbReference type="FunFam" id="3.90.190.10:FF:000068">
    <property type="entry name" value="receptor-type tyrosine-protein phosphatase zeta"/>
    <property type="match status" value="1"/>
</dbReference>
<dbReference type="InterPro" id="IPR000387">
    <property type="entry name" value="Tyr_Pase_dom"/>
</dbReference>
<evidence type="ECO:0000256" key="8">
    <source>
        <dbReference type="SAM" id="Phobius"/>
    </source>
</evidence>
<dbReference type="GO" id="GO:0016020">
    <property type="term" value="C:membrane"/>
    <property type="evidence" value="ECO:0007669"/>
    <property type="project" value="UniProtKB-SubCell"/>
</dbReference>
<evidence type="ECO:0000259" key="10">
    <source>
        <dbReference type="PROSITE" id="PS50056"/>
    </source>
</evidence>
<evidence type="ECO:0000256" key="6">
    <source>
        <dbReference type="ARBA" id="ARBA00051722"/>
    </source>
</evidence>
<dbReference type="STRING" id="158441.A0A226E7E2"/>
<dbReference type="EMBL" id="LNIX01000006">
    <property type="protein sequence ID" value="OXA53024.1"/>
    <property type="molecule type" value="Genomic_DNA"/>
</dbReference>